<dbReference type="AlphaFoldDB" id="A0A7J6R248"/>
<evidence type="ECO:0000256" key="5">
    <source>
        <dbReference type="ARBA" id="ARBA00029440"/>
    </source>
</evidence>
<evidence type="ECO:0000313" key="8">
    <source>
        <dbReference type="Proteomes" id="UP000553632"/>
    </source>
</evidence>
<evidence type="ECO:0000256" key="2">
    <source>
        <dbReference type="ARBA" id="ARBA00023141"/>
    </source>
</evidence>
<keyword evidence="8" id="KW-1185">Reference proteome</keyword>
<dbReference type="Proteomes" id="UP000553632">
    <property type="component" value="Unassembled WGS sequence"/>
</dbReference>
<evidence type="ECO:0000256" key="3">
    <source>
        <dbReference type="ARBA" id="ARBA00023222"/>
    </source>
</evidence>
<evidence type="ECO:0000256" key="4">
    <source>
        <dbReference type="ARBA" id="ARBA00023239"/>
    </source>
</evidence>
<dbReference type="Pfam" id="PF00800">
    <property type="entry name" value="PDT"/>
    <property type="match status" value="1"/>
</dbReference>
<dbReference type="Gene3D" id="3.30.70.260">
    <property type="match status" value="1"/>
</dbReference>
<proteinExistence type="predicted"/>
<comment type="pathway">
    <text evidence="5">Amino-acid biosynthesis.</text>
</comment>
<evidence type="ECO:0000259" key="6">
    <source>
        <dbReference type="PROSITE" id="PS51171"/>
    </source>
</evidence>
<sequence length="335" mass="37031">MSTHDEPITDTNSSSLLRVAFQGERGAYSEAAIYDYLCNSTNIYYPKVDRDRIQAVGYEAFEDVFEAVASSKTGYTDLGMIPIENTLGGTIHANYDLLLRYSSSVYILGEVDYPVKHCLLTKDKVLSPDNIEVAYSHPQALAQCAHYLRKHNIKPMLHSDTAGAAKMLSTTTASTTRQAAAGAISSRLAADIYNLHVADTDIQDVSFNHTRFLLLGRAPSPYVALHKAPIPTKVSVVFRVHDTPGSLHRSLSAFSHRGLQLCKLESRPVPPHMLDETTNLETSLVDNTSDDGEAYSSPQQHGNMDKGYYHYLCYIDVLKMPGQDKAVDRAIETLK</sequence>
<gene>
    <name evidence="7" type="primary">PHA2_6</name>
    <name evidence="7" type="ORF">FOZ63_033199</name>
</gene>
<accession>A0A7J6R248</accession>
<keyword evidence="3" id="KW-0584">Phenylalanine biosynthesis</keyword>
<keyword evidence="4" id="KW-0456">Lyase</keyword>
<dbReference type="SUPFAM" id="SSF55021">
    <property type="entry name" value="ACT-like"/>
    <property type="match status" value="1"/>
</dbReference>
<dbReference type="PROSITE" id="PS51171">
    <property type="entry name" value="PREPHENATE_DEHYDR_3"/>
    <property type="match status" value="1"/>
</dbReference>
<dbReference type="GO" id="GO:0009094">
    <property type="term" value="P:L-phenylalanine biosynthetic process"/>
    <property type="evidence" value="ECO:0007669"/>
    <property type="project" value="UniProtKB-KW"/>
</dbReference>
<keyword evidence="2" id="KW-0057">Aromatic amino acid biosynthesis</keyword>
<dbReference type="GO" id="GO:0005737">
    <property type="term" value="C:cytoplasm"/>
    <property type="evidence" value="ECO:0007669"/>
    <property type="project" value="TreeGrafter"/>
</dbReference>
<dbReference type="PANTHER" id="PTHR21022:SF19">
    <property type="entry name" value="PREPHENATE DEHYDRATASE-RELATED"/>
    <property type="match status" value="1"/>
</dbReference>
<dbReference type="SUPFAM" id="SSF53850">
    <property type="entry name" value="Periplasmic binding protein-like II"/>
    <property type="match status" value="1"/>
</dbReference>
<name>A0A7J6R248_PEROL</name>
<dbReference type="EMBL" id="JABANO010028664">
    <property type="protein sequence ID" value="KAF4714795.1"/>
    <property type="molecule type" value="Genomic_DNA"/>
</dbReference>
<dbReference type="InterPro" id="IPR001086">
    <property type="entry name" value="Preph_deHydtase"/>
</dbReference>
<evidence type="ECO:0000256" key="1">
    <source>
        <dbReference type="ARBA" id="ARBA00022605"/>
    </source>
</evidence>
<feature type="domain" description="Prephenate dehydratase" evidence="6">
    <location>
        <begin position="18"/>
        <end position="217"/>
    </location>
</feature>
<evidence type="ECO:0000313" key="7">
    <source>
        <dbReference type="EMBL" id="KAF4714795.1"/>
    </source>
</evidence>
<feature type="non-terminal residue" evidence="7">
    <location>
        <position position="1"/>
    </location>
</feature>
<dbReference type="PANTHER" id="PTHR21022">
    <property type="entry name" value="PREPHENATE DEHYDRATASE P PROTEIN"/>
    <property type="match status" value="1"/>
</dbReference>
<comment type="caution">
    <text evidence="7">The sequence shown here is derived from an EMBL/GenBank/DDBJ whole genome shotgun (WGS) entry which is preliminary data.</text>
</comment>
<protein>
    <submittedName>
        <fullName evidence="7">Prephenate dehydratase</fullName>
    </submittedName>
</protein>
<keyword evidence="1" id="KW-0028">Amino-acid biosynthesis</keyword>
<organism evidence="7 8">
    <name type="scientific">Perkinsus olseni</name>
    <name type="common">Perkinsus atlanticus</name>
    <dbReference type="NCBI Taxonomy" id="32597"/>
    <lineage>
        <taxon>Eukaryota</taxon>
        <taxon>Sar</taxon>
        <taxon>Alveolata</taxon>
        <taxon>Perkinsozoa</taxon>
        <taxon>Perkinsea</taxon>
        <taxon>Perkinsida</taxon>
        <taxon>Perkinsidae</taxon>
        <taxon>Perkinsus</taxon>
    </lineage>
</organism>
<dbReference type="Gene3D" id="3.40.190.10">
    <property type="entry name" value="Periplasmic binding protein-like II"/>
    <property type="match status" value="2"/>
</dbReference>
<dbReference type="InterPro" id="IPR045865">
    <property type="entry name" value="ACT-like_dom_sf"/>
</dbReference>
<dbReference type="GO" id="GO:0004664">
    <property type="term" value="F:prephenate dehydratase activity"/>
    <property type="evidence" value="ECO:0007669"/>
    <property type="project" value="InterPro"/>
</dbReference>
<dbReference type="CDD" id="cd13631">
    <property type="entry name" value="PBP2_Ct-PDT_like"/>
    <property type="match status" value="1"/>
</dbReference>
<reference evidence="7 8" key="1">
    <citation type="submission" date="2020-04" db="EMBL/GenBank/DDBJ databases">
        <title>Perkinsus olseni comparative genomics.</title>
        <authorList>
            <person name="Bogema D.R."/>
        </authorList>
    </citation>
    <scope>NUCLEOTIDE SEQUENCE [LARGE SCALE GENOMIC DNA]</scope>
    <source>
        <strain evidence="7 8">ATCC PRA-207</strain>
    </source>
</reference>